<evidence type="ECO:0000313" key="3">
    <source>
        <dbReference type="Proteomes" id="UP001327027"/>
    </source>
</evidence>
<organism evidence="2 3">
    <name type="scientific">Aquimarina gracilis</name>
    <dbReference type="NCBI Taxonomy" id="874422"/>
    <lineage>
        <taxon>Bacteria</taxon>
        <taxon>Pseudomonadati</taxon>
        <taxon>Bacteroidota</taxon>
        <taxon>Flavobacteriia</taxon>
        <taxon>Flavobacteriales</taxon>
        <taxon>Flavobacteriaceae</taxon>
        <taxon>Aquimarina</taxon>
    </lineage>
</organism>
<proteinExistence type="predicted"/>
<keyword evidence="1" id="KW-1133">Transmembrane helix</keyword>
<keyword evidence="3" id="KW-1185">Reference proteome</keyword>
<feature type="transmembrane region" description="Helical" evidence="1">
    <location>
        <begin position="6"/>
        <end position="23"/>
    </location>
</feature>
<name>A0ABU5ZZC0_9FLAO</name>
<accession>A0ABU5ZZC0</accession>
<evidence type="ECO:0000256" key="1">
    <source>
        <dbReference type="SAM" id="Phobius"/>
    </source>
</evidence>
<dbReference type="RefSeq" id="WP_324181271.1">
    <property type="nucleotide sequence ID" value="NZ_BAABAW010000025.1"/>
</dbReference>
<comment type="caution">
    <text evidence="2">The sequence shown here is derived from an EMBL/GenBank/DDBJ whole genome shotgun (WGS) entry which is preliminary data.</text>
</comment>
<gene>
    <name evidence="2" type="ORF">U6A24_17360</name>
</gene>
<reference evidence="2 3" key="1">
    <citation type="journal article" date="2013" name="Int. J. Syst. Evol. Microbiol.">
        <title>Aquimarina gracilis sp. nov., isolated from the gut microflora of a mussel, Mytilus coruscus, and emended description of Aquimarina spongiae.</title>
        <authorList>
            <person name="Park S.C."/>
            <person name="Choe H.N."/>
            <person name="Baik K.S."/>
            <person name="Seong C.N."/>
        </authorList>
    </citation>
    <scope>NUCLEOTIDE SEQUENCE [LARGE SCALE GENOMIC DNA]</scope>
    <source>
        <strain evidence="2 3">PSC32</strain>
    </source>
</reference>
<feature type="transmembrane region" description="Helical" evidence="1">
    <location>
        <begin position="77"/>
        <end position="95"/>
    </location>
</feature>
<evidence type="ECO:0000313" key="2">
    <source>
        <dbReference type="EMBL" id="MEB3347247.1"/>
    </source>
</evidence>
<dbReference type="EMBL" id="JAYKLX010000008">
    <property type="protein sequence ID" value="MEB3347247.1"/>
    <property type="molecule type" value="Genomic_DNA"/>
</dbReference>
<keyword evidence="1" id="KW-0812">Transmembrane</keyword>
<dbReference type="Proteomes" id="UP001327027">
    <property type="component" value="Unassembled WGS sequence"/>
</dbReference>
<sequence length="231" mass="27005">MPWNLLIFPLAAAYYVITRSYLFKFRQQRLDRQRLVFESVLIGTFIAFIAFVLRFSLEFIKPELIQQVSKEFPFKQPFTITSLSTVILSWFFVKLSNPLLDKKKYIGKSIKRLGNELEIILKASFDKKKLLQFTLSSGKVYVGWVKELPIPSVSNYVRIIPAISGYRTNETNEILFTSQYLKVYSEYIQEGKIVTLDQLSSDLILDLNCVIGVSFFDLEMYERFNRLRNGE</sequence>
<feature type="transmembrane region" description="Helical" evidence="1">
    <location>
        <begin position="35"/>
        <end position="57"/>
    </location>
</feature>
<protein>
    <submittedName>
        <fullName evidence="2">Uncharacterized protein</fullName>
    </submittedName>
</protein>
<keyword evidence="1" id="KW-0472">Membrane</keyword>